<reference evidence="10 12" key="1">
    <citation type="journal article" date="2009" name="Int. J. Syst. Evol. Microbiol.">
        <title>Janibacter hoylei sp. nov., Bacillus isronensis sp. nov. and Bacillus aryabhattai sp. nov., isolated from cryotubes used for collecting air from the upper atmosphere.</title>
        <authorList>
            <person name="Shivaji S."/>
            <person name="Chaturvedi P."/>
            <person name="Begum Z."/>
            <person name="Pindi P.K."/>
            <person name="Manorama R."/>
            <person name="Padmanaban D.A."/>
            <person name="Shouche Y.S."/>
            <person name="Pawar S."/>
            <person name="Vaishampayan P."/>
            <person name="Dutt C.B."/>
            <person name="Datta G.N."/>
            <person name="Manchanda R.K."/>
            <person name="Rao U.R."/>
            <person name="Bhargava P.M."/>
            <person name="Narlikar J.V."/>
        </authorList>
    </citation>
    <scope>NUCLEOTIDE SEQUENCE [LARGE SCALE GENOMIC DNA]</scope>
    <source>
        <strain evidence="10 12">PVAS-1</strain>
    </source>
</reference>
<feature type="transmembrane region" description="Helical" evidence="7">
    <location>
        <begin position="146"/>
        <end position="167"/>
    </location>
</feature>
<comment type="caution">
    <text evidence="9">The sequence shown here is derived from an EMBL/GenBank/DDBJ whole genome shotgun (WGS) entry which is preliminary data.</text>
</comment>
<evidence type="ECO:0000256" key="4">
    <source>
        <dbReference type="ARBA" id="ARBA00022692"/>
    </source>
</evidence>
<dbReference type="EMBL" id="ALWX01000014">
    <property type="protein sequence ID" value="EKA62088.1"/>
    <property type="molecule type" value="Genomic_DNA"/>
</dbReference>
<feature type="domain" description="Major facilitator superfamily (MFS) profile" evidence="8">
    <location>
        <begin position="21"/>
        <end position="400"/>
    </location>
</feature>
<feature type="transmembrane region" description="Helical" evidence="7">
    <location>
        <begin position="376"/>
        <end position="394"/>
    </location>
</feature>
<dbReference type="PANTHER" id="PTHR23517:SF13">
    <property type="entry name" value="MAJOR FACILITATOR SUPERFAMILY MFS_1"/>
    <property type="match status" value="1"/>
</dbReference>
<dbReference type="InterPro" id="IPR011701">
    <property type="entry name" value="MFS"/>
</dbReference>
<evidence type="ECO:0000313" key="12">
    <source>
        <dbReference type="Proteomes" id="UP000288711"/>
    </source>
</evidence>
<dbReference type="Pfam" id="PF07690">
    <property type="entry name" value="MFS_1"/>
    <property type="match status" value="1"/>
</dbReference>
<dbReference type="OrthoDB" id="5242249at2"/>
<dbReference type="Gene3D" id="1.20.1250.20">
    <property type="entry name" value="MFS general substrate transporter like domains"/>
    <property type="match status" value="1"/>
</dbReference>
<evidence type="ECO:0000256" key="6">
    <source>
        <dbReference type="ARBA" id="ARBA00023136"/>
    </source>
</evidence>
<evidence type="ECO:0000313" key="10">
    <source>
        <dbReference type="EMBL" id="RWU85185.1"/>
    </source>
</evidence>
<sequence length="411" mass="41721">MTDTRPADPPADLTTSAHRRTGLITLAALLSAGWATNHFAALVPVLEDFAHISRPGLDAAFGLYALGLLPSLLLGGGVSDRVGRRPVVLAGLALACAGNLVMLIWPTLVGVVIGRLVVGLGVGMVASAGTAWAADQDAAKGAARAGVVLTGGFAIGPVVTALLTTALPGRAGLVAAYAIPVLLTAGCFALIVLRTVTETEDVAVHDDEVRGTPFVDGRRIGPALIAALPMGLWVFACVISAVMVFTGRIGDRFSGPLLIAVACILALGTGLLTQIGTRRWGHWRALGVIGAGLAALGFAIGAAAGGRMSPVTFALTAVILGCAYGLCLGQGLQDVERLAPRDARGLVTGLFYVVSYSGFALPFVLNTYEDPIGPSAPLVVLAALALLTAVARLVDVVRSGQAATASTDRSA</sequence>
<protein>
    <submittedName>
        <fullName evidence="9">Drug resistance efflux protein</fullName>
    </submittedName>
    <submittedName>
        <fullName evidence="10">MFS transporter</fullName>
    </submittedName>
</protein>
<organism evidence="9 11">
    <name type="scientific">Janibacter hoylei PVAS-1</name>
    <dbReference type="NCBI Taxonomy" id="1210046"/>
    <lineage>
        <taxon>Bacteria</taxon>
        <taxon>Bacillati</taxon>
        <taxon>Actinomycetota</taxon>
        <taxon>Actinomycetes</taxon>
        <taxon>Micrococcales</taxon>
        <taxon>Intrasporangiaceae</taxon>
        <taxon>Janibacter</taxon>
    </lineage>
</organism>
<dbReference type="RefSeq" id="WP_007925170.1">
    <property type="nucleotide sequence ID" value="NZ_ALWX01000014.1"/>
</dbReference>
<feature type="transmembrane region" description="Helical" evidence="7">
    <location>
        <begin position="173"/>
        <end position="193"/>
    </location>
</feature>
<evidence type="ECO:0000256" key="7">
    <source>
        <dbReference type="SAM" id="Phobius"/>
    </source>
</evidence>
<evidence type="ECO:0000259" key="8">
    <source>
        <dbReference type="PROSITE" id="PS50850"/>
    </source>
</evidence>
<feature type="transmembrane region" description="Helical" evidence="7">
    <location>
        <begin position="61"/>
        <end position="79"/>
    </location>
</feature>
<evidence type="ECO:0000313" key="9">
    <source>
        <dbReference type="EMBL" id="EKA62088.1"/>
    </source>
</evidence>
<dbReference type="InterPro" id="IPR020846">
    <property type="entry name" value="MFS_dom"/>
</dbReference>
<dbReference type="EMBL" id="PIPF01000002">
    <property type="protein sequence ID" value="RWU85185.1"/>
    <property type="molecule type" value="Genomic_DNA"/>
</dbReference>
<dbReference type="PANTHER" id="PTHR23517">
    <property type="entry name" value="RESISTANCE PROTEIN MDTM, PUTATIVE-RELATED-RELATED"/>
    <property type="match status" value="1"/>
</dbReference>
<dbReference type="GO" id="GO:0022857">
    <property type="term" value="F:transmembrane transporter activity"/>
    <property type="evidence" value="ECO:0007669"/>
    <property type="project" value="InterPro"/>
</dbReference>
<feature type="transmembrane region" description="Helical" evidence="7">
    <location>
        <begin position="285"/>
        <end position="305"/>
    </location>
</feature>
<dbReference type="InterPro" id="IPR036259">
    <property type="entry name" value="MFS_trans_sf"/>
</dbReference>
<evidence type="ECO:0000256" key="5">
    <source>
        <dbReference type="ARBA" id="ARBA00022989"/>
    </source>
</evidence>
<dbReference type="InterPro" id="IPR005829">
    <property type="entry name" value="Sugar_transporter_CS"/>
</dbReference>
<gene>
    <name evidence="9" type="ORF">B277_03510</name>
    <name evidence="10" type="ORF">CWN80_03295</name>
</gene>
<dbReference type="PROSITE" id="PS50850">
    <property type="entry name" value="MFS"/>
    <property type="match status" value="1"/>
</dbReference>
<proteinExistence type="predicted"/>
<feature type="transmembrane region" description="Helical" evidence="7">
    <location>
        <begin position="311"/>
        <end position="332"/>
    </location>
</feature>
<keyword evidence="12" id="KW-1185">Reference proteome</keyword>
<keyword evidence="3" id="KW-1003">Cell membrane</keyword>
<reference evidence="9 11" key="2">
    <citation type="journal article" date="2012" name="J. Bacteriol.">
        <title>Genome Sequence of Janibacter hoylei MTCC8307, Isolated from the Stratospheric Air.</title>
        <authorList>
            <person name="Pawar S.P."/>
            <person name="Dhotre D.P."/>
            <person name="Shetty S.A."/>
            <person name="Chowdhury S.P."/>
            <person name="Chaudhari B.L."/>
            <person name="Shouche Y.S."/>
        </authorList>
    </citation>
    <scope>NUCLEOTIDE SEQUENCE [LARGE SCALE GENOMIC DNA]</scope>
    <source>
        <strain evidence="9 11">PVAS-1</strain>
    </source>
</reference>
<evidence type="ECO:0000256" key="1">
    <source>
        <dbReference type="ARBA" id="ARBA00004651"/>
    </source>
</evidence>
<keyword evidence="4 7" id="KW-0812">Transmembrane</keyword>
<dbReference type="InterPro" id="IPR050171">
    <property type="entry name" value="MFS_Transporters"/>
</dbReference>
<name>K1ESB4_9MICO</name>
<feature type="transmembrane region" description="Helical" evidence="7">
    <location>
        <begin position="253"/>
        <end position="273"/>
    </location>
</feature>
<evidence type="ECO:0000256" key="2">
    <source>
        <dbReference type="ARBA" id="ARBA00022448"/>
    </source>
</evidence>
<feature type="transmembrane region" description="Helical" evidence="7">
    <location>
        <begin position="86"/>
        <end position="106"/>
    </location>
</feature>
<dbReference type="Proteomes" id="UP000004474">
    <property type="component" value="Unassembled WGS sequence"/>
</dbReference>
<dbReference type="GO" id="GO:0005886">
    <property type="term" value="C:plasma membrane"/>
    <property type="evidence" value="ECO:0007669"/>
    <property type="project" value="UniProtKB-SubCell"/>
</dbReference>
<feature type="transmembrane region" description="Helical" evidence="7">
    <location>
        <begin position="344"/>
        <end position="364"/>
    </location>
</feature>
<dbReference type="STRING" id="1210046.B277_03510"/>
<feature type="transmembrane region" description="Helical" evidence="7">
    <location>
        <begin position="223"/>
        <end position="247"/>
    </location>
</feature>
<evidence type="ECO:0000313" key="11">
    <source>
        <dbReference type="Proteomes" id="UP000004474"/>
    </source>
</evidence>
<feature type="transmembrane region" description="Helical" evidence="7">
    <location>
        <begin position="21"/>
        <end position="41"/>
    </location>
</feature>
<comment type="subcellular location">
    <subcellularLocation>
        <location evidence="1">Cell membrane</location>
        <topology evidence="1">Multi-pass membrane protein</topology>
    </subcellularLocation>
</comment>
<feature type="transmembrane region" description="Helical" evidence="7">
    <location>
        <begin position="112"/>
        <end position="134"/>
    </location>
</feature>
<keyword evidence="5 7" id="KW-1133">Transmembrane helix</keyword>
<evidence type="ECO:0000256" key="3">
    <source>
        <dbReference type="ARBA" id="ARBA00022475"/>
    </source>
</evidence>
<dbReference type="CDD" id="cd06174">
    <property type="entry name" value="MFS"/>
    <property type="match status" value="1"/>
</dbReference>
<reference evidence="10" key="3">
    <citation type="submission" date="2017-11" db="EMBL/GenBank/DDBJ databases">
        <authorList>
            <person name="Seuylemezian A."/>
            <person name="Cooper K."/>
            <person name="Vaishampayan P."/>
        </authorList>
    </citation>
    <scope>NUCLEOTIDE SEQUENCE</scope>
    <source>
        <strain evidence="10">PVAS-1</strain>
    </source>
</reference>
<dbReference type="SUPFAM" id="SSF103473">
    <property type="entry name" value="MFS general substrate transporter"/>
    <property type="match status" value="1"/>
</dbReference>
<dbReference type="Proteomes" id="UP000288711">
    <property type="component" value="Unassembled WGS sequence"/>
</dbReference>
<keyword evidence="6 7" id="KW-0472">Membrane</keyword>
<dbReference type="PATRIC" id="fig|1210046.3.peg.676"/>
<accession>K1ESB4</accession>
<dbReference type="PROSITE" id="PS00216">
    <property type="entry name" value="SUGAR_TRANSPORT_1"/>
    <property type="match status" value="1"/>
</dbReference>
<dbReference type="AlphaFoldDB" id="K1ESB4"/>
<dbReference type="eggNOG" id="COG0477">
    <property type="taxonomic scope" value="Bacteria"/>
</dbReference>
<keyword evidence="2" id="KW-0813">Transport</keyword>